<sequence>MSEVTDAVETKFNEQSDFPKLAEELSTKKRKESHPHIPSVDKRKYGGMKAQELRSILSSDIITFCQDLKLLATSVTCFCGDEATLVNRRETNDGCFWSC</sequence>
<evidence type="ECO:0000256" key="1">
    <source>
        <dbReference type="SAM" id="MobiDB-lite"/>
    </source>
</evidence>
<protein>
    <submittedName>
        <fullName evidence="2">BLTX460</fullName>
    </submittedName>
</protein>
<feature type="region of interest" description="Disordered" evidence="1">
    <location>
        <begin position="25"/>
        <end position="44"/>
    </location>
</feature>
<evidence type="ECO:0000313" key="2">
    <source>
        <dbReference type="EMBL" id="AII97832.1"/>
    </source>
</evidence>
<organism evidence="2">
    <name type="scientific">Nephila pilipes</name>
    <name type="common">Giant wood spider</name>
    <name type="synonym">Nephila maculata</name>
    <dbReference type="NCBI Taxonomy" id="299642"/>
    <lineage>
        <taxon>Eukaryota</taxon>
        <taxon>Metazoa</taxon>
        <taxon>Ecdysozoa</taxon>
        <taxon>Arthropoda</taxon>
        <taxon>Chelicerata</taxon>
        <taxon>Arachnida</taxon>
        <taxon>Araneae</taxon>
        <taxon>Araneomorphae</taxon>
        <taxon>Entelegynae</taxon>
        <taxon>Araneoidea</taxon>
        <taxon>Nephilidae</taxon>
        <taxon>Nephila</taxon>
    </lineage>
</organism>
<accession>A0A076KZM8</accession>
<dbReference type="EMBL" id="KF433508">
    <property type="protein sequence ID" value="AII97832.1"/>
    <property type="molecule type" value="mRNA"/>
</dbReference>
<name>A0A076KZM8_NEPPI</name>
<reference evidence="2" key="1">
    <citation type="submission" date="2013-07" db="EMBL/GenBank/DDBJ databases">
        <title>Nephila pilipes venom gland.</title>
        <authorList>
            <person name="Huo L.J."/>
        </authorList>
    </citation>
    <scope>NUCLEOTIDE SEQUENCE</scope>
    <source>
        <tissue evidence="2">Venom gland</tissue>
    </source>
</reference>
<dbReference type="AlphaFoldDB" id="A0A076KZM8"/>
<proteinExistence type="evidence at transcript level"/>